<dbReference type="RefSeq" id="WP_043011305.1">
    <property type="nucleotide sequence ID" value="NZ_PDGH01000101.1"/>
</dbReference>
<proteinExistence type="predicted"/>
<feature type="region of interest" description="Disordered" evidence="1">
    <location>
        <begin position="146"/>
        <end position="272"/>
    </location>
</feature>
<reference evidence="2 3" key="1">
    <citation type="journal article" date="2018" name="Front. Microbiol.">
        <title>Phylogeny of Vibrio vulnificus from the Analysis of the Core-Genome: Implications for Intra-Species Taxonomy.</title>
        <authorList>
            <person name="Roig F.J."/>
            <person name="Gonzalez-Candelas F."/>
            <person name="Sanjuan E."/>
            <person name="Fouz B."/>
            <person name="Feil E.J."/>
            <person name="Llorens C."/>
            <person name="Baker-Austin C."/>
            <person name="Oliver J.D."/>
            <person name="Danin-Poleg Y."/>
            <person name="Gibas C.J."/>
            <person name="Kashi Y."/>
            <person name="Gulig P.A."/>
            <person name="Morrison S.S."/>
            <person name="Amaro C."/>
        </authorList>
    </citation>
    <scope>NUCLEOTIDE SEQUENCE [LARGE SCALE GENOMIC DNA]</scope>
    <source>
        <strain evidence="2 3">CECT4608</strain>
    </source>
</reference>
<sequence>MGMFSNENTTTFGGTIGNVNKTQNGCLKFGICQEYPTMVDGVPTKAANWLNVLLSEKQSKAFAAKIKRGDEITVEGELRITQYNGHPSITLFVKKIVKIRPGEHRALVGLYYAYMNNSEMLDMITNQDLMKGVLENTLRAFQQRGGVPQKGQNVQSAQPQSNQSMPTAQAQPAASQPASQPVQSQSAQHQSQPQTVSQPVVNEQPVSQPASQQVQSQQVHSQPVQTQSEVQTTSQPVVNDQPVSQPASQPVETKPVHSQPVQQPEAQMTTQAASIPQEIIEAAMTQSNEDGSFQEPDWLNNDMNPQDVLQDIAGAVANAAVGEHNFYTHN</sequence>
<dbReference type="AlphaFoldDB" id="A0A2S3R161"/>
<organism evidence="2 3">
    <name type="scientific">Vibrio vulnificus</name>
    <dbReference type="NCBI Taxonomy" id="672"/>
    <lineage>
        <taxon>Bacteria</taxon>
        <taxon>Pseudomonadati</taxon>
        <taxon>Pseudomonadota</taxon>
        <taxon>Gammaproteobacteria</taxon>
        <taxon>Vibrionales</taxon>
        <taxon>Vibrionaceae</taxon>
        <taxon>Vibrio</taxon>
    </lineage>
</organism>
<feature type="compositionally biased region" description="Polar residues" evidence="1">
    <location>
        <begin position="150"/>
        <end position="162"/>
    </location>
</feature>
<feature type="compositionally biased region" description="Polar residues" evidence="1">
    <location>
        <begin position="241"/>
        <end position="251"/>
    </location>
</feature>
<comment type="caution">
    <text evidence="2">The sequence shown here is derived from an EMBL/GenBank/DDBJ whole genome shotgun (WGS) entry which is preliminary data.</text>
</comment>
<evidence type="ECO:0000256" key="1">
    <source>
        <dbReference type="SAM" id="MobiDB-lite"/>
    </source>
</evidence>
<feature type="compositionally biased region" description="Low complexity" evidence="1">
    <location>
        <begin position="163"/>
        <end position="238"/>
    </location>
</feature>
<dbReference type="EMBL" id="PDGH01000101">
    <property type="protein sequence ID" value="POB46841.1"/>
    <property type="molecule type" value="Genomic_DNA"/>
</dbReference>
<evidence type="ECO:0000313" key="2">
    <source>
        <dbReference type="EMBL" id="POB46841.1"/>
    </source>
</evidence>
<protein>
    <submittedName>
        <fullName evidence="2">Uncharacterized protein</fullName>
    </submittedName>
</protein>
<accession>A0A2S3R161</accession>
<gene>
    <name evidence="2" type="ORF">CRN52_12235</name>
</gene>
<feature type="compositionally biased region" description="Polar residues" evidence="1">
    <location>
        <begin position="259"/>
        <end position="272"/>
    </location>
</feature>
<dbReference type="Proteomes" id="UP000237466">
    <property type="component" value="Unassembled WGS sequence"/>
</dbReference>
<evidence type="ECO:0000313" key="3">
    <source>
        <dbReference type="Proteomes" id="UP000237466"/>
    </source>
</evidence>
<name>A0A2S3R161_VIBVL</name>